<evidence type="ECO:0000313" key="5">
    <source>
        <dbReference type="Proteomes" id="UP000230605"/>
    </source>
</evidence>
<dbReference type="OrthoDB" id="5530243at2759"/>
<evidence type="ECO:0000256" key="1">
    <source>
        <dbReference type="SAM" id="MobiDB-lite"/>
    </source>
</evidence>
<reference evidence="3 5" key="1">
    <citation type="submission" date="2015-10" db="EMBL/GenBank/DDBJ databases">
        <title>The cercosporin biosynthetic gene cluster was horizontally transferred to several fungal lineages and shown to be expanded in Cercospora beticola based on microsynteny with recipient genomes.</title>
        <authorList>
            <person name="De Jonge R."/>
            <person name="Ebert M.K."/>
            <person name="Suttle J.C."/>
            <person name="Jurick Ii W.M."/>
            <person name="Secor G.A."/>
            <person name="Thomma B.P."/>
            <person name="Van De Peer Y."/>
            <person name="Bolton M.D."/>
        </authorList>
    </citation>
    <scope>NUCLEOTIDE SEQUENCE [LARGE SCALE GENOMIC DNA]</scope>
    <source>
        <strain evidence="3 5">09-40</strain>
    </source>
</reference>
<dbReference type="Pfam" id="PF20976">
    <property type="entry name" value="Pop8"/>
    <property type="match status" value="1"/>
</dbReference>
<protein>
    <recommendedName>
        <fullName evidence="2">Ribonucleases P/MRP subunit Pop8-like domain-containing protein</fullName>
    </recommendedName>
</protein>
<feature type="compositionally biased region" description="Polar residues" evidence="1">
    <location>
        <begin position="12"/>
        <end position="42"/>
    </location>
</feature>
<proteinExistence type="predicted"/>
<sequence length="154" mass="16871">MADPETLPDAPESTTDTPQVTQPSTQKSSSRQPRNATKNQTLSEFSIRKPDWVYIRLQHLSSKTNQALDGVTAQLHLNAALSSFLGLHGSAIPIDILHLQDQDVWIRAPAEERAAIIAAAGGWISSSGEGWRVRGWSHWNANAFGRDAGQDLFD</sequence>
<dbReference type="EMBL" id="CP134186">
    <property type="protein sequence ID" value="WPB00596.1"/>
    <property type="molecule type" value="Genomic_DNA"/>
</dbReference>
<evidence type="ECO:0000259" key="2">
    <source>
        <dbReference type="Pfam" id="PF20976"/>
    </source>
</evidence>
<feature type="region of interest" description="Disordered" evidence="1">
    <location>
        <begin position="1"/>
        <end position="42"/>
    </location>
</feature>
<evidence type="ECO:0000313" key="3">
    <source>
        <dbReference type="EMBL" id="PIA98988.1"/>
    </source>
</evidence>
<dbReference type="GO" id="GO:0008033">
    <property type="term" value="P:tRNA processing"/>
    <property type="evidence" value="ECO:0007669"/>
    <property type="project" value="InterPro"/>
</dbReference>
<dbReference type="GO" id="GO:0004526">
    <property type="term" value="F:ribonuclease P activity"/>
    <property type="evidence" value="ECO:0007669"/>
    <property type="project" value="TreeGrafter"/>
</dbReference>
<dbReference type="GO" id="GO:0000294">
    <property type="term" value="P:nuclear-transcribed mRNA catabolic process, RNase MRP-dependent"/>
    <property type="evidence" value="ECO:0007669"/>
    <property type="project" value="TreeGrafter"/>
</dbReference>
<dbReference type="Proteomes" id="UP001302367">
    <property type="component" value="Chromosome 3"/>
</dbReference>
<dbReference type="PANTHER" id="PTHR28173">
    <property type="entry name" value="RIBONUCLEASES P/MRP PROTEIN SUBUNIT POP8"/>
    <property type="match status" value="1"/>
</dbReference>
<organism evidence="3 5">
    <name type="scientific">Cercospora beticola</name>
    <name type="common">Sugarbeet leaf spot fungus</name>
    <dbReference type="NCBI Taxonomy" id="122368"/>
    <lineage>
        <taxon>Eukaryota</taxon>
        <taxon>Fungi</taxon>
        <taxon>Dikarya</taxon>
        <taxon>Ascomycota</taxon>
        <taxon>Pezizomycotina</taxon>
        <taxon>Dothideomycetes</taxon>
        <taxon>Dothideomycetidae</taxon>
        <taxon>Mycosphaerellales</taxon>
        <taxon>Mycosphaerellaceae</taxon>
        <taxon>Cercospora</taxon>
    </lineage>
</organism>
<evidence type="ECO:0000313" key="4">
    <source>
        <dbReference type="EMBL" id="WPB00596.1"/>
    </source>
</evidence>
<accession>A0A2G5I2K3</accession>
<dbReference type="EMBL" id="LKMD01000101">
    <property type="protein sequence ID" value="PIA98988.1"/>
    <property type="molecule type" value="Genomic_DNA"/>
</dbReference>
<gene>
    <name evidence="3" type="ORF">CB0940_03420</name>
    <name evidence="4" type="ORF">RHO25_005216</name>
</gene>
<reference evidence="4 6" key="2">
    <citation type="submission" date="2023-09" db="EMBL/GenBank/DDBJ databases">
        <title>Complete-Gapless Cercospora beticola genome.</title>
        <authorList>
            <person name="Wyatt N.A."/>
            <person name="Spanner R.E."/>
            <person name="Bolton M.D."/>
        </authorList>
    </citation>
    <scope>NUCLEOTIDE SEQUENCE [LARGE SCALE GENOMIC DNA]</scope>
    <source>
        <strain evidence="4">Cb09-40</strain>
    </source>
</reference>
<dbReference type="GO" id="GO:0000172">
    <property type="term" value="C:ribonuclease MRP complex"/>
    <property type="evidence" value="ECO:0007669"/>
    <property type="project" value="InterPro"/>
</dbReference>
<dbReference type="GO" id="GO:0005655">
    <property type="term" value="C:nucleolar ribonuclease P complex"/>
    <property type="evidence" value="ECO:0007669"/>
    <property type="project" value="InterPro"/>
</dbReference>
<dbReference type="GO" id="GO:0034965">
    <property type="term" value="P:intronic box C/D snoRNA processing"/>
    <property type="evidence" value="ECO:0007669"/>
    <property type="project" value="TreeGrafter"/>
</dbReference>
<dbReference type="GO" id="GO:0000171">
    <property type="term" value="F:ribonuclease MRP activity"/>
    <property type="evidence" value="ECO:0007669"/>
    <property type="project" value="TreeGrafter"/>
</dbReference>
<feature type="domain" description="Ribonucleases P/MRP subunit Pop8-like" evidence="2">
    <location>
        <begin position="51"/>
        <end position="123"/>
    </location>
</feature>
<dbReference type="Proteomes" id="UP000230605">
    <property type="component" value="Chromosome 3"/>
</dbReference>
<dbReference type="InterPro" id="IPR049128">
    <property type="entry name" value="Pop8-like_dom"/>
</dbReference>
<keyword evidence="6" id="KW-1185">Reference proteome</keyword>
<dbReference type="InterPro" id="IPR020347">
    <property type="entry name" value="Pop8"/>
</dbReference>
<name>A0A2G5I2K3_CERBT</name>
<dbReference type="PANTHER" id="PTHR28173:SF1">
    <property type="entry name" value="RIBONUCLEASES P_MRP PROTEIN SUBUNIT POP8"/>
    <property type="match status" value="1"/>
</dbReference>
<dbReference type="AlphaFoldDB" id="A0A2G5I2K3"/>
<evidence type="ECO:0000313" key="6">
    <source>
        <dbReference type="Proteomes" id="UP001302367"/>
    </source>
</evidence>